<dbReference type="InterPro" id="IPR001851">
    <property type="entry name" value="ABC_transp_permease"/>
</dbReference>
<accession>A0A1R4IHD9</accession>
<evidence type="ECO:0000256" key="4">
    <source>
        <dbReference type="ARBA" id="ARBA00022989"/>
    </source>
</evidence>
<name>A0A1R4IHD9_9MICO</name>
<feature type="transmembrane region" description="Helical" evidence="6">
    <location>
        <begin position="286"/>
        <end position="307"/>
    </location>
</feature>
<dbReference type="Pfam" id="PF02653">
    <property type="entry name" value="BPD_transp_2"/>
    <property type="match status" value="1"/>
</dbReference>
<evidence type="ECO:0000256" key="1">
    <source>
        <dbReference type="ARBA" id="ARBA00004651"/>
    </source>
</evidence>
<dbReference type="GO" id="GO:0005886">
    <property type="term" value="C:plasma membrane"/>
    <property type="evidence" value="ECO:0007669"/>
    <property type="project" value="UniProtKB-SubCell"/>
</dbReference>
<keyword evidence="5 6" id="KW-0472">Membrane</keyword>
<keyword evidence="3 6" id="KW-0812">Transmembrane</keyword>
<evidence type="ECO:0000256" key="6">
    <source>
        <dbReference type="SAM" id="Phobius"/>
    </source>
</evidence>
<dbReference type="RefSeq" id="WP_087135980.1">
    <property type="nucleotide sequence ID" value="NZ_FUKR01000009.1"/>
</dbReference>
<feature type="transmembrane region" description="Helical" evidence="6">
    <location>
        <begin position="262"/>
        <end position="280"/>
    </location>
</feature>
<evidence type="ECO:0000313" key="8">
    <source>
        <dbReference type="Proteomes" id="UP000196778"/>
    </source>
</evidence>
<feature type="transmembrane region" description="Helical" evidence="6">
    <location>
        <begin position="119"/>
        <end position="138"/>
    </location>
</feature>
<feature type="transmembrane region" description="Helical" evidence="6">
    <location>
        <begin position="67"/>
        <end position="84"/>
    </location>
</feature>
<feature type="transmembrane region" description="Helical" evidence="6">
    <location>
        <begin position="236"/>
        <end position="255"/>
    </location>
</feature>
<dbReference type="AlphaFoldDB" id="A0A1R4IHD9"/>
<dbReference type="Proteomes" id="UP000196778">
    <property type="component" value="Unassembled WGS sequence"/>
</dbReference>
<sequence length="333" mass="32975">MTRILGALRTSSTPAIVLFAVTFALTAVVNPRFLSPVGQTNFFGSYLPLVLVAMAMAVIMVTGGIDLSLGAVMTLVNVVFITLVGHGVPVVLAVAAGVLAALAVGAVNGLLVSAGRIPPLLATLGTMFVVNGICLTVMPVSGGSAPTEMVAGYASGIAYIPVALIAVVAAIAAWVVFSRTKLSLRMYAVGGDATAAYASGLAVPRVTWLSYVIGAGIASVAAMALTANVATGGPDIAGTYTMSAIAAAVIGGVALSGGTGSPVGAVFGALFLGLISNLVLSLGISSYFVSAVTGAVVLAGIVLTSLVRRDSALLSWRRTAAPQSPSAQEGAPA</sequence>
<proteinExistence type="predicted"/>
<comment type="subcellular location">
    <subcellularLocation>
        <location evidence="1">Cell membrane</location>
        <topology evidence="1">Multi-pass membrane protein</topology>
    </subcellularLocation>
</comment>
<reference evidence="8" key="1">
    <citation type="submission" date="2017-02" db="EMBL/GenBank/DDBJ databases">
        <authorList>
            <person name="Dridi B."/>
        </authorList>
    </citation>
    <scope>NUCLEOTIDE SEQUENCE [LARGE SCALE GENOMIC DNA]</scope>
    <source>
        <strain evidence="8">EB411</strain>
    </source>
</reference>
<dbReference type="GO" id="GO:0022857">
    <property type="term" value="F:transmembrane transporter activity"/>
    <property type="evidence" value="ECO:0007669"/>
    <property type="project" value="InterPro"/>
</dbReference>
<dbReference type="PANTHER" id="PTHR32196">
    <property type="entry name" value="ABC TRANSPORTER PERMEASE PROTEIN YPHD-RELATED-RELATED"/>
    <property type="match status" value="1"/>
</dbReference>
<feature type="transmembrane region" description="Helical" evidence="6">
    <location>
        <begin position="90"/>
        <end position="112"/>
    </location>
</feature>
<keyword evidence="8" id="KW-1185">Reference proteome</keyword>
<protein>
    <submittedName>
        <fullName evidence="7">Ribose ABC transport system, permease protein RbsC (TC 3.A.1.2.1)</fullName>
    </submittedName>
</protein>
<evidence type="ECO:0000256" key="5">
    <source>
        <dbReference type="ARBA" id="ARBA00023136"/>
    </source>
</evidence>
<evidence type="ECO:0000313" key="7">
    <source>
        <dbReference type="EMBL" id="SJN19158.1"/>
    </source>
</evidence>
<feature type="transmembrane region" description="Helical" evidence="6">
    <location>
        <begin position="208"/>
        <end position="230"/>
    </location>
</feature>
<feature type="transmembrane region" description="Helical" evidence="6">
    <location>
        <begin position="42"/>
        <end position="60"/>
    </location>
</feature>
<gene>
    <name evidence="7" type="ORF">FM119_01785</name>
</gene>
<keyword evidence="4 6" id="KW-1133">Transmembrane helix</keyword>
<organism evidence="7 8">
    <name type="scientific">Mycetocola reblochoni REB411</name>
    <dbReference type="NCBI Taxonomy" id="1255698"/>
    <lineage>
        <taxon>Bacteria</taxon>
        <taxon>Bacillati</taxon>
        <taxon>Actinomycetota</taxon>
        <taxon>Actinomycetes</taxon>
        <taxon>Micrococcales</taxon>
        <taxon>Microbacteriaceae</taxon>
        <taxon>Mycetocola</taxon>
    </lineage>
</organism>
<dbReference type="OrthoDB" id="9808136at2"/>
<feature type="transmembrane region" description="Helical" evidence="6">
    <location>
        <begin position="158"/>
        <end position="177"/>
    </location>
</feature>
<evidence type="ECO:0000256" key="2">
    <source>
        <dbReference type="ARBA" id="ARBA00022475"/>
    </source>
</evidence>
<evidence type="ECO:0000256" key="3">
    <source>
        <dbReference type="ARBA" id="ARBA00022692"/>
    </source>
</evidence>
<keyword evidence="2" id="KW-1003">Cell membrane</keyword>
<feature type="transmembrane region" description="Helical" evidence="6">
    <location>
        <begin position="12"/>
        <end position="30"/>
    </location>
</feature>
<dbReference type="EMBL" id="FUKR01000009">
    <property type="protein sequence ID" value="SJN19158.1"/>
    <property type="molecule type" value="Genomic_DNA"/>
</dbReference>
<dbReference type="CDD" id="cd06579">
    <property type="entry name" value="TM_PBP1_transp_AraH_like"/>
    <property type="match status" value="1"/>
</dbReference>